<organism evidence="3 4">
    <name type="scientific">Coccomyxa subellipsoidea (strain C-169)</name>
    <name type="common">Green microalga</name>
    <dbReference type="NCBI Taxonomy" id="574566"/>
    <lineage>
        <taxon>Eukaryota</taxon>
        <taxon>Viridiplantae</taxon>
        <taxon>Chlorophyta</taxon>
        <taxon>core chlorophytes</taxon>
        <taxon>Trebouxiophyceae</taxon>
        <taxon>Trebouxiophyceae incertae sedis</taxon>
        <taxon>Coccomyxaceae</taxon>
        <taxon>Coccomyxa</taxon>
        <taxon>Coccomyxa subellipsoidea</taxon>
    </lineage>
</organism>
<keyword evidence="2" id="KW-1133">Transmembrane helix</keyword>
<keyword evidence="4" id="KW-1185">Reference proteome</keyword>
<gene>
    <name evidence="3" type="ORF">COCSUDRAFT_68243</name>
</gene>
<accession>I0YJE9</accession>
<sequence length="202" mass="21268">MSRLLSELSVSSSAPTPSPSMAPAFAPGPAPPSSQGGLTVEILLAIAVASFLLVAMFVGIARFMFLHLNNFEARATERAAAEAAAEAAASAEKEAGGARKHLQRVTPVIVIQPGQEILYGLKERPTAGEGCPEVHISVDSSAPPQHPSQAPKTPKGAYKVRTFYVVNIPDLSQPSCPTDIDAGEVLKKIQVAKEHVRAHNFV</sequence>
<reference evidence="3 4" key="1">
    <citation type="journal article" date="2012" name="Genome Biol.">
        <title>The genome of the polar eukaryotic microalga coccomyxa subellipsoidea reveals traits of cold adaptation.</title>
        <authorList>
            <person name="Blanc G."/>
            <person name="Agarkova I."/>
            <person name="Grimwood J."/>
            <person name="Kuo A."/>
            <person name="Brueggeman A."/>
            <person name="Dunigan D."/>
            <person name="Gurnon J."/>
            <person name="Ladunga I."/>
            <person name="Lindquist E."/>
            <person name="Lucas S."/>
            <person name="Pangilinan J."/>
            <person name="Proschold T."/>
            <person name="Salamov A."/>
            <person name="Schmutz J."/>
            <person name="Weeks D."/>
            <person name="Yamada T."/>
            <person name="Claverie J.M."/>
            <person name="Grigoriev I."/>
            <person name="Van Etten J."/>
            <person name="Lomsadze A."/>
            <person name="Borodovsky M."/>
        </authorList>
    </citation>
    <scope>NUCLEOTIDE SEQUENCE [LARGE SCALE GENOMIC DNA]</scope>
    <source>
        <strain evidence="3 4">C-169</strain>
    </source>
</reference>
<feature type="transmembrane region" description="Helical" evidence="2">
    <location>
        <begin position="42"/>
        <end position="65"/>
    </location>
</feature>
<dbReference type="EMBL" id="AGSI01000023">
    <property type="protein sequence ID" value="EIE18518.1"/>
    <property type="molecule type" value="Genomic_DNA"/>
</dbReference>
<dbReference type="OrthoDB" id="10553656at2759"/>
<evidence type="ECO:0000313" key="4">
    <source>
        <dbReference type="Proteomes" id="UP000007264"/>
    </source>
</evidence>
<dbReference type="GeneID" id="17036575"/>
<proteinExistence type="predicted"/>
<name>I0YJE9_COCSC</name>
<keyword evidence="2" id="KW-0812">Transmembrane</keyword>
<evidence type="ECO:0000313" key="3">
    <source>
        <dbReference type="EMBL" id="EIE18518.1"/>
    </source>
</evidence>
<protein>
    <submittedName>
        <fullName evidence="3">Uncharacterized protein</fullName>
    </submittedName>
</protein>
<dbReference type="RefSeq" id="XP_005643062.1">
    <property type="nucleotide sequence ID" value="XM_005643005.1"/>
</dbReference>
<feature type="region of interest" description="Disordered" evidence="1">
    <location>
        <begin position="1"/>
        <end position="30"/>
    </location>
</feature>
<feature type="compositionally biased region" description="Pro residues" evidence="1">
    <location>
        <begin position="16"/>
        <end position="30"/>
    </location>
</feature>
<evidence type="ECO:0000256" key="1">
    <source>
        <dbReference type="SAM" id="MobiDB-lite"/>
    </source>
</evidence>
<dbReference type="KEGG" id="csl:COCSUDRAFT_68243"/>
<comment type="caution">
    <text evidence="3">The sequence shown here is derived from an EMBL/GenBank/DDBJ whole genome shotgun (WGS) entry which is preliminary data.</text>
</comment>
<evidence type="ECO:0000256" key="2">
    <source>
        <dbReference type="SAM" id="Phobius"/>
    </source>
</evidence>
<dbReference type="Proteomes" id="UP000007264">
    <property type="component" value="Unassembled WGS sequence"/>
</dbReference>
<keyword evidence="2" id="KW-0472">Membrane</keyword>
<dbReference type="AlphaFoldDB" id="I0YJE9"/>